<keyword evidence="3" id="KW-1185">Reference proteome</keyword>
<comment type="caution">
    <text evidence="2">The sequence shown here is derived from an EMBL/GenBank/DDBJ whole genome shotgun (WGS) entry which is preliminary data.</text>
</comment>
<evidence type="ECO:0000256" key="1">
    <source>
        <dbReference type="SAM" id="MobiDB-lite"/>
    </source>
</evidence>
<evidence type="ECO:0000313" key="3">
    <source>
        <dbReference type="Proteomes" id="UP000292702"/>
    </source>
</evidence>
<proteinExistence type="predicted"/>
<dbReference type="EMBL" id="RWJN01000025">
    <property type="protein sequence ID" value="TCD70192.1"/>
    <property type="molecule type" value="Genomic_DNA"/>
</dbReference>
<evidence type="ECO:0000313" key="2">
    <source>
        <dbReference type="EMBL" id="TCD70192.1"/>
    </source>
</evidence>
<dbReference type="Proteomes" id="UP000292702">
    <property type="component" value="Unassembled WGS sequence"/>
</dbReference>
<sequence length="98" mass="11199">MALDSRGAAFLDDHQRPQFLASGVQAPQQVPGWDEEAEFSVNDTLLEPVEQEEVEGTRGSRPSKHQRRAAEHALSLLRIRRVMTHYHVYTFAFQKPKV</sequence>
<organism evidence="2 3">
    <name type="scientific">Steccherinum ochraceum</name>
    <dbReference type="NCBI Taxonomy" id="92696"/>
    <lineage>
        <taxon>Eukaryota</taxon>
        <taxon>Fungi</taxon>
        <taxon>Dikarya</taxon>
        <taxon>Basidiomycota</taxon>
        <taxon>Agaricomycotina</taxon>
        <taxon>Agaricomycetes</taxon>
        <taxon>Polyporales</taxon>
        <taxon>Steccherinaceae</taxon>
        <taxon>Steccherinum</taxon>
    </lineage>
</organism>
<feature type="region of interest" description="Disordered" evidence="1">
    <location>
        <begin position="48"/>
        <end position="70"/>
    </location>
</feature>
<protein>
    <submittedName>
        <fullName evidence="2">Uncharacterized protein</fullName>
    </submittedName>
</protein>
<accession>A0A4R0RSK0</accession>
<name>A0A4R0RSK0_9APHY</name>
<dbReference type="AlphaFoldDB" id="A0A4R0RSK0"/>
<gene>
    <name evidence="2" type="ORF">EIP91_004371</name>
</gene>
<reference evidence="2 3" key="1">
    <citation type="submission" date="2018-11" db="EMBL/GenBank/DDBJ databases">
        <title>Genome assembly of Steccherinum ochraceum LE-BIN_3174, the white-rot fungus of the Steccherinaceae family (The Residual Polyporoid clade, Polyporales, Basidiomycota).</title>
        <authorList>
            <person name="Fedorova T.V."/>
            <person name="Glazunova O.A."/>
            <person name="Landesman E.O."/>
            <person name="Moiseenko K.V."/>
            <person name="Psurtseva N.V."/>
            <person name="Savinova O.S."/>
            <person name="Shakhova N.V."/>
            <person name="Tyazhelova T.V."/>
            <person name="Vasina D.V."/>
        </authorList>
    </citation>
    <scope>NUCLEOTIDE SEQUENCE [LARGE SCALE GENOMIC DNA]</scope>
    <source>
        <strain evidence="2 3">LE-BIN_3174</strain>
    </source>
</reference>